<accession>A0ACC0UCJ6</accession>
<keyword evidence="2" id="KW-1185">Reference proteome</keyword>
<comment type="caution">
    <text evidence="1">The sequence shown here is derived from an EMBL/GenBank/DDBJ whole genome shotgun (WGS) entry which is preliminary data.</text>
</comment>
<evidence type="ECO:0000313" key="1">
    <source>
        <dbReference type="EMBL" id="KAI9508779.1"/>
    </source>
</evidence>
<organism evidence="1 2">
    <name type="scientific">Russula earlei</name>
    <dbReference type="NCBI Taxonomy" id="71964"/>
    <lineage>
        <taxon>Eukaryota</taxon>
        <taxon>Fungi</taxon>
        <taxon>Dikarya</taxon>
        <taxon>Basidiomycota</taxon>
        <taxon>Agaricomycotina</taxon>
        <taxon>Agaricomycetes</taxon>
        <taxon>Russulales</taxon>
        <taxon>Russulaceae</taxon>
        <taxon>Russula</taxon>
    </lineage>
</organism>
<name>A0ACC0UCJ6_9AGAM</name>
<dbReference type="Proteomes" id="UP001207468">
    <property type="component" value="Unassembled WGS sequence"/>
</dbReference>
<protein>
    <submittedName>
        <fullName evidence="1">Acyl-CoA N-acyltransferase</fullName>
    </submittedName>
</protein>
<proteinExistence type="predicted"/>
<evidence type="ECO:0000313" key="2">
    <source>
        <dbReference type="Proteomes" id="UP001207468"/>
    </source>
</evidence>
<sequence>MRQMYTKSSMGWDPPSKKRELFHLNSRFPPIVAYSMFRFDVEDGECVLYCYELQVSRLVQRGGIGKTLMECLYNIARRWSMQKVMLTVFKQNQTAFLFYRAIGFNVESDEEWVDEEEDVDYWIMSKNITIV</sequence>
<reference evidence="1" key="1">
    <citation type="submission" date="2021-03" db="EMBL/GenBank/DDBJ databases">
        <title>Evolutionary priming and transition to the ectomycorrhizal habit in an iconic lineage of mushroom-forming fungi: is preadaptation a requirement?</title>
        <authorList>
            <consortium name="DOE Joint Genome Institute"/>
            <person name="Looney B.P."/>
            <person name="Miyauchi S."/>
            <person name="Morin E."/>
            <person name="Drula E."/>
            <person name="Courty P.E."/>
            <person name="Chicoki N."/>
            <person name="Fauchery L."/>
            <person name="Kohler A."/>
            <person name="Kuo A."/>
            <person name="LaButti K."/>
            <person name="Pangilinan J."/>
            <person name="Lipzen A."/>
            <person name="Riley R."/>
            <person name="Andreopoulos W."/>
            <person name="He G."/>
            <person name="Johnson J."/>
            <person name="Barry K.W."/>
            <person name="Grigoriev I.V."/>
            <person name="Nagy L."/>
            <person name="Hibbett D."/>
            <person name="Henrissat B."/>
            <person name="Matheny P.B."/>
            <person name="Labbe J."/>
            <person name="Martin A.F."/>
        </authorList>
    </citation>
    <scope>NUCLEOTIDE SEQUENCE</scope>
    <source>
        <strain evidence="1">BPL698</strain>
    </source>
</reference>
<dbReference type="EMBL" id="JAGFNK010000079">
    <property type="protein sequence ID" value="KAI9508779.1"/>
    <property type="molecule type" value="Genomic_DNA"/>
</dbReference>
<gene>
    <name evidence="1" type="ORF">F5148DRAFT_1192609</name>
</gene>